<dbReference type="EMBL" id="JACOOS010000010">
    <property type="protein sequence ID" value="MBC5677838.1"/>
    <property type="molecule type" value="Genomic_DNA"/>
</dbReference>
<accession>A0ABR7FSM3</accession>
<evidence type="ECO:0008006" key="3">
    <source>
        <dbReference type="Google" id="ProtNLM"/>
    </source>
</evidence>
<proteinExistence type="predicted"/>
<evidence type="ECO:0000313" key="2">
    <source>
        <dbReference type="Proteomes" id="UP000635828"/>
    </source>
</evidence>
<sequence>MGQELLKYFQFDSNFPSVSAFIQQRQKIKPEAFSTLFKRFSSIPQDVKLFKGYRLLAAVVTMTERLPEWFPVIITADRGYENYNFFAHVEEKLFDYVVRLKSTKNNGSILSGLNLPAGEVFDITKDIVITRHSTDPYAVNKEKYKYMTKMETILLSPNFGQCFLAKCFLPDIL</sequence>
<gene>
    <name evidence="1" type="ORF">H8S22_09560</name>
</gene>
<comment type="caution">
    <text evidence="1">The sequence shown here is derived from an EMBL/GenBank/DDBJ whole genome shotgun (WGS) entry which is preliminary data.</text>
</comment>
<dbReference type="RefSeq" id="WP_095142945.1">
    <property type="nucleotide sequence ID" value="NZ_JACOOS010000010.1"/>
</dbReference>
<dbReference type="Proteomes" id="UP000635828">
    <property type="component" value="Unassembled WGS sequence"/>
</dbReference>
<keyword evidence="2" id="KW-1185">Reference proteome</keyword>
<protein>
    <recommendedName>
        <fullName evidence="3">Transposase IS4-like domain-containing protein</fullName>
    </recommendedName>
</protein>
<reference evidence="1 2" key="1">
    <citation type="submission" date="2020-08" db="EMBL/GenBank/DDBJ databases">
        <title>Genome public.</title>
        <authorList>
            <person name="Liu C."/>
            <person name="Sun Q."/>
        </authorList>
    </citation>
    <scope>NUCLEOTIDE SEQUENCE [LARGE SCALE GENOMIC DNA]</scope>
    <source>
        <strain evidence="1 2">NSJ-7</strain>
    </source>
</reference>
<organism evidence="1 2">
    <name type="scientific">Anaerostipes hominis</name>
    <name type="common">ex Liu et al. 2021</name>
    <dbReference type="NCBI Taxonomy" id="2763018"/>
    <lineage>
        <taxon>Bacteria</taxon>
        <taxon>Bacillati</taxon>
        <taxon>Bacillota</taxon>
        <taxon>Clostridia</taxon>
        <taxon>Lachnospirales</taxon>
        <taxon>Lachnospiraceae</taxon>
        <taxon>Anaerostipes</taxon>
    </lineage>
</organism>
<name>A0ABR7FSM3_9FIRM</name>
<evidence type="ECO:0000313" key="1">
    <source>
        <dbReference type="EMBL" id="MBC5677838.1"/>
    </source>
</evidence>